<feature type="region of interest" description="Disordered" evidence="1">
    <location>
        <begin position="357"/>
        <end position="381"/>
    </location>
</feature>
<evidence type="ECO:0000256" key="3">
    <source>
        <dbReference type="SAM" id="SignalP"/>
    </source>
</evidence>
<sequence>MSPLSTAFLLLAAAISPSQAAIASWLTGIGPQIILQNLTTGAIRHSPCNSFNTAYYSHTEAYELPLTYKPKYETALAGVGYWTEITTIASVYYIEKNGRVANALLECNMNTGRFKSNGNWIISGEDNSVHPNTSLAAILLGSTGGYRVYYNDADMTINEIGYQPGGDGWVWRGIISRDIQASPALGAFFTGKENITVASIRDAQNVEVVRYNSDTTWKVSTFPHTLAGNPINITHETNATSFAYNETIPVNFTMPAWDGKAKSLGVTIDSEYTRAVWYIGDDRSLHSIGNKNYTWGIQTNQSTAFWPLADSPNAEFAIASEFKSSAIRIYYFVAGQLAEIKYDKGAWKAWSKVGTPPKVAATQPTSPIEPGTSATTTPLPAEANPGLSAGAKAGVAVGVILGVIAICTLAAAFYLLRKRRLPSSEDSPSDIDPAHAHAHGHPYTDLKTPVPSYGSPA</sequence>
<organism evidence="4 5">
    <name type="scientific">Cercophora newfieldiana</name>
    <dbReference type="NCBI Taxonomy" id="92897"/>
    <lineage>
        <taxon>Eukaryota</taxon>
        <taxon>Fungi</taxon>
        <taxon>Dikarya</taxon>
        <taxon>Ascomycota</taxon>
        <taxon>Pezizomycotina</taxon>
        <taxon>Sordariomycetes</taxon>
        <taxon>Sordariomycetidae</taxon>
        <taxon>Sordariales</taxon>
        <taxon>Lasiosphaeriaceae</taxon>
        <taxon>Cercophora</taxon>
    </lineage>
</organism>
<feature type="chain" id="PRO_5041223063" description="Fucose-specific lectin" evidence="3">
    <location>
        <begin position="21"/>
        <end position="457"/>
    </location>
</feature>
<dbReference type="EMBL" id="JAULSV010000001">
    <property type="protein sequence ID" value="KAK0655789.1"/>
    <property type="molecule type" value="Genomic_DNA"/>
</dbReference>
<keyword evidence="5" id="KW-1185">Reference proteome</keyword>
<keyword evidence="3" id="KW-0732">Signal</keyword>
<keyword evidence="2" id="KW-0472">Membrane</keyword>
<accession>A0AA40D0G1</accession>
<evidence type="ECO:0000313" key="5">
    <source>
        <dbReference type="Proteomes" id="UP001174936"/>
    </source>
</evidence>
<proteinExistence type="predicted"/>
<dbReference type="SUPFAM" id="SSF89372">
    <property type="entry name" value="Fucose-specific lectin"/>
    <property type="match status" value="1"/>
</dbReference>
<comment type="caution">
    <text evidence="4">The sequence shown here is derived from an EMBL/GenBank/DDBJ whole genome shotgun (WGS) entry which is preliminary data.</text>
</comment>
<dbReference type="Gene3D" id="2.120.10.70">
    <property type="entry name" value="Fucose-specific lectin"/>
    <property type="match status" value="1"/>
</dbReference>
<feature type="region of interest" description="Disordered" evidence="1">
    <location>
        <begin position="424"/>
        <end position="457"/>
    </location>
</feature>
<evidence type="ECO:0008006" key="6">
    <source>
        <dbReference type="Google" id="ProtNLM"/>
    </source>
</evidence>
<feature type="transmembrane region" description="Helical" evidence="2">
    <location>
        <begin position="393"/>
        <end position="416"/>
    </location>
</feature>
<evidence type="ECO:0000256" key="1">
    <source>
        <dbReference type="SAM" id="MobiDB-lite"/>
    </source>
</evidence>
<protein>
    <recommendedName>
        <fullName evidence="6">Fucose-specific lectin</fullName>
    </recommendedName>
</protein>
<name>A0AA40D0G1_9PEZI</name>
<dbReference type="AlphaFoldDB" id="A0AA40D0G1"/>
<feature type="compositionally biased region" description="Polar residues" evidence="1">
    <location>
        <begin position="362"/>
        <end position="378"/>
    </location>
</feature>
<keyword evidence="2" id="KW-1133">Transmembrane helix</keyword>
<gene>
    <name evidence="4" type="ORF">B0T16DRAFT_302194</name>
</gene>
<keyword evidence="2" id="KW-0812">Transmembrane</keyword>
<dbReference type="Proteomes" id="UP001174936">
    <property type="component" value="Unassembled WGS sequence"/>
</dbReference>
<evidence type="ECO:0000313" key="4">
    <source>
        <dbReference type="EMBL" id="KAK0655789.1"/>
    </source>
</evidence>
<reference evidence="4" key="1">
    <citation type="submission" date="2023-06" db="EMBL/GenBank/DDBJ databases">
        <title>Genome-scale phylogeny and comparative genomics of the fungal order Sordariales.</title>
        <authorList>
            <consortium name="Lawrence Berkeley National Laboratory"/>
            <person name="Hensen N."/>
            <person name="Bonometti L."/>
            <person name="Westerberg I."/>
            <person name="Brannstrom I.O."/>
            <person name="Guillou S."/>
            <person name="Cros-Aarteil S."/>
            <person name="Calhoun S."/>
            <person name="Haridas S."/>
            <person name="Kuo A."/>
            <person name="Mondo S."/>
            <person name="Pangilinan J."/>
            <person name="Riley R."/>
            <person name="Labutti K."/>
            <person name="Andreopoulos B."/>
            <person name="Lipzen A."/>
            <person name="Chen C."/>
            <person name="Yanf M."/>
            <person name="Daum C."/>
            <person name="Ng V."/>
            <person name="Clum A."/>
            <person name="Steindorff A."/>
            <person name="Ohm R."/>
            <person name="Martin F."/>
            <person name="Silar P."/>
            <person name="Natvig D."/>
            <person name="Lalanne C."/>
            <person name="Gautier V."/>
            <person name="Ament-Velasquez S.L."/>
            <person name="Kruys A."/>
            <person name="Hutchinson M.I."/>
            <person name="Powell A.J."/>
            <person name="Barry K."/>
            <person name="Miller A.N."/>
            <person name="Grigoriev I.V."/>
            <person name="Debuchy R."/>
            <person name="Gladieux P."/>
            <person name="Thoren M.H."/>
            <person name="Johannesson H."/>
        </authorList>
    </citation>
    <scope>NUCLEOTIDE SEQUENCE</scope>
    <source>
        <strain evidence="4">SMH2532-1</strain>
    </source>
</reference>
<feature type="signal peptide" evidence="3">
    <location>
        <begin position="1"/>
        <end position="20"/>
    </location>
</feature>
<feature type="non-terminal residue" evidence="4">
    <location>
        <position position="457"/>
    </location>
</feature>
<evidence type="ECO:0000256" key="2">
    <source>
        <dbReference type="SAM" id="Phobius"/>
    </source>
</evidence>